<dbReference type="AlphaFoldDB" id="A0A2T3IPW8"/>
<comment type="caution">
    <text evidence="2">The sequence shown here is derived from an EMBL/GenBank/DDBJ whole genome shotgun (WGS) entry which is preliminary data.</text>
</comment>
<gene>
    <name evidence="2" type="ORF">CTM88_05145</name>
</gene>
<sequence>MTYSSALEVIEFFAEQQKRDHINWLKQGFVSNLKEDEFFAIDVGNGSYRLAPYPEFSTRLFRGQNSDYGICLPSLYRGNTELVNRILNIAKIYELKQALQTLDGYNEKSQILGLDFSVDYEALAQHYGLASRYIDFSSNPLVAGFFAVTKYDAERSEYSLVEPQGTGIFYEINMAIEIIRSNDIDIIGLQPFHRPAQQYAYGIKCSKKGLKHKYLVKEYKFFHDNRSYKIFDFTDSGKKLFPEDPVLSIVNKVKNTNYLSLSSVKWAMESIQVKNLKKQLKLLEKLDVNVGMDLPDYVTSEEKTKVASSWKEQKIYFNSKVKIRPVANHL</sequence>
<dbReference type="Proteomes" id="UP000240254">
    <property type="component" value="Unassembled WGS sequence"/>
</dbReference>
<name>A0A2T3IPW8_9GAMM</name>
<reference evidence="2 3" key="1">
    <citation type="submission" date="2018-03" db="EMBL/GenBank/DDBJ databases">
        <title>Whole genome sequencing of Histamine producing bacteria.</title>
        <authorList>
            <person name="Butler K."/>
        </authorList>
    </citation>
    <scope>NUCLEOTIDE SEQUENCE [LARGE SCALE GENOMIC DNA]</scope>
    <source>
        <strain evidence="2 3">BS2</strain>
    </source>
</reference>
<dbReference type="RefSeq" id="WP_065177027.1">
    <property type="nucleotide sequence ID" value="NZ_LZFA01000043.1"/>
</dbReference>
<evidence type="ECO:0000313" key="3">
    <source>
        <dbReference type="Proteomes" id="UP000240254"/>
    </source>
</evidence>
<feature type="domain" description="FRG" evidence="1">
    <location>
        <begin position="55"/>
        <end position="170"/>
    </location>
</feature>
<proteinExistence type="predicted"/>
<dbReference type="Pfam" id="PF08867">
    <property type="entry name" value="FRG"/>
    <property type="match status" value="1"/>
</dbReference>
<protein>
    <submittedName>
        <fullName evidence="2">FRG domain-containing protein</fullName>
    </submittedName>
</protein>
<accession>A0A2T3IPW8</accession>
<evidence type="ECO:0000259" key="1">
    <source>
        <dbReference type="SMART" id="SM00901"/>
    </source>
</evidence>
<evidence type="ECO:0000313" key="2">
    <source>
        <dbReference type="EMBL" id="PSU30397.1"/>
    </source>
</evidence>
<organism evidence="2 3">
    <name type="scientific">Photobacterium aquimaris</name>
    <dbReference type="NCBI Taxonomy" id="512643"/>
    <lineage>
        <taxon>Bacteria</taxon>
        <taxon>Pseudomonadati</taxon>
        <taxon>Pseudomonadota</taxon>
        <taxon>Gammaproteobacteria</taxon>
        <taxon>Vibrionales</taxon>
        <taxon>Vibrionaceae</taxon>
        <taxon>Photobacterium</taxon>
    </lineage>
</organism>
<dbReference type="InterPro" id="IPR014966">
    <property type="entry name" value="FRG-dom"/>
</dbReference>
<dbReference type="SMART" id="SM00901">
    <property type="entry name" value="FRG"/>
    <property type="match status" value="1"/>
</dbReference>
<dbReference type="EMBL" id="PYMK01000004">
    <property type="protein sequence ID" value="PSU30397.1"/>
    <property type="molecule type" value="Genomic_DNA"/>
</dbReference>